<dbReference type="GO" id="GO:0061630">
    <property type="term" value="F:ubiquitin protein ligase activity"/>
    <property type="evidence" value="ECO:0007669"/>
    <property type="project" value="InterPro"/>
</dbReference>
<dbReference type="InterPro" id="IPR013083">
    <property type="entry name" value="Znf_RING/FYVE/PHD"/>
</dbReference>
<dbReference type="AlphaFoldDB" id="A0A9W9B2L9"/>
<evidence type="ECO:0000256" key="4">
    <source>
        <dbReference type="PROSITE-ProRule" id="PRU00175"/>
    </source>
</evidence>
<organism evidence="8 9">
    <name type="scientific">Lentinula lateritia</name>
    <dbReference type="NCBI Taxonomy" id="40482"/>
    <lineage>
        <taxon>Eukaryota</taxon>
        <taxon>Fungi</taxon>
        <taxon>Dikarya</taxon>
        <taxon>Basidiomycota</taxon>
        <taxon>Agaricomycotina</taxon>
        <taxon>Agaricomycetes</taxon>
        <taxon>Agaricomycetidae</taxon>
        <taxon>Agaricales</taxon>
        <taxon>Marasmiineae</taxon>
        <taxon>Omphalotaceae</taxon>
        <taxon>Lentinula</taxon>
    </lineage>
</organism>
<keyword evidence="1" id="KW-0479">Metal-binding</keyword>
<evidence type="ECO:0000313" key="7">
    <source>
        <dbReference type="EMBL" id="KAJ4474063.1"/>
    </source>
</evidence>
<evidence type="ECO:0000256" key="5">
    <source>
        <dbReference type="SAM" id="Coils"/>
    </source>
</evidence>
<protein>
    <recommendedName>
        <fullName evidence="6">RING-type domain-containing protein</fullName>
    </recommendedName>
</protein>
<dbReference type="Pfam" id="PF13920">
    <property type="entry name" value="zf-C3HC4_3"/>
    <property type="match status" value="1"/>
</dbReference>
<gene>
    <name evidence="8" type="ORF">C8J55DRAFT_554141</name>
    <name evidence="7" type="ORF">C8J55DRAFT_562703</name>
</gene>
<evidence type="ECO:0000256" key="3">
    <source>
        <dbReference type="ARBA" id="ARBA00022833"/>
    </source>
</evidence>
<evidence type="ECO:0000313" key="9">
    <source>
        <dbReference type="Proteomes" id="UP001150238"/>
    </source>
</evidence>
<evidence type="ECO:0000256" key="2">
    <source>
        <dbReference type="ARBA" id="ARBA00022771"/>
    </source>
</evidence>
<feature type="coiled-coil region" evidence="5">
    <location>
        <begin position="87"/>
        <end position="118"/>
    </location>
</feature>
<dbReference type="PANTHER" id="PTHR22894:SF5">
    <property type="entry name" value="RING-TYPE DOMAIN-CONTAINING PROTEIN"/>
    <property type="match status" value="1"/>
</dbReference>
<keyword evidence="2 4" id="KW-0863">Zinc-finger</keyword>
<dbReference type="InterPro" id="IPR001841">
    <property type="entry name" value="Znf_RING"/>
</dbReference>
<comment type="caution">
    <text evidence="8">The sequence shown here is derived from an EMBL/GenBank/DDBJ whole genome shotgun (WGS) entry which is preliminary data.</text>
</comment>
<dbReference type="SUPFAM" id="SSF57850">
    <property type="entry name" value="RING/U-box"/>
    <property type="match status" value="1"/>
</dbReference>
<dbReference type="InterPro" id="IPR017907">
    <property type="entry name" value="Znf_RING_CS"/>
</dbReference>
<dbReference type="PANTHER" id="PTHR22894">
    <property type="entry name" value="RING-TYPE DOMAIN-CONTAINING PROTEIN"/>
    <property type="match status" value="1"/>
</dbReference>
<keyword evidence="3" id="KW-0862">Zinc</keyword>
<dbReference type="Proteomes" id="UP001150238">
    <property type="component" value="Unassembled WGS sequence"/>
</dbReference>
<dbReference type="EMBL" id="JANVFS010000001">
    <property type="protein sequence ID" value="KAJ4496414.1"/>
    <property type="molecule type" value="Genomic_DNA"/>
</dbReference>
<reference evidence="8" key="2">
    <citation type="journal article" date="2023" name="Proc. Natl. Acad. Sci. U.S.A.">
        <title>A global phylogenomic analysis of the shiitake genus Lentinula.</title>
        <authorList>
            <person name="Sierra-Patev S."/>
            <person name="Min B."/>
            <person name="Naranjo-Ortiz M."/>
            <person name="Looney B."/>
            <person name="Konkel Z."/>
            <person name="Slot J.C."/>
            <person name="Sakamoto Y."/>
            <person name="Steenwyk J.L."/>
            <person name="Rokas A."/>
            <person name="Carro J."/>
            <person name="Camarero S."/>
            <person name="Ferreira P."/>
            <person name="Molpeceres G."/>
            <person name="Ruiz-Duenas F.J."/>
            <person name="Serrano A."/>
            <person name="Henrissat B."/>
            <person name="Drula E."/>
            <person name="Hughes K.W."/>
            <person name="Mata J.L."/>
            <person name="Ishikawa N.K."/>
            <person name="Vargas-Isla R."/>
            <person name="Ushijima S."/>
            <person name="Smith C.A."/>
            <person name="Donoghue J."/>
            <person name="Ahrendt S."/>
            <person name="Andreopoulos W."/>
            <person name="He G."/>
            <person name="LaButti K."/>
            <person name="Lipzen A."/>
            <person name="Ng V."/>
            <person name="Riley R."/>
            <person name="Sandor L."/>
            <person name="Barry K."/>
            <person name="Martinez A.T."/>
            <person name="Xiao Y."/>
            <person name="Gibbons J.G."/>
            <person name="Terashima K."/>
            <person name="Grigoriev I.V."/>
            <person name="Hibbett D."/>
        </authorList>
    </citation>
    <scope>NUCLEOTIDE SEQUENCE</scope>
    <source>
        <strain evidence="8">Sp2 HRB7682 ss15</strain>
    </source>
</reference>
<dbReference type="CDD" id="cd16449">
    <property type="entry name" value="RING-HC"/>
    <property type="match status" value="1"/>
</dbReference>
<evidence type="ECO:0000256" key="1">
    <source>
        <dbReference type="ARBA" id="ARBA00022723"/>
    </source>
</evidence>
<dbReference type="PROSITE" id="PS50089">
    <property type="entry name" value="ZF_RING_2"/>
    <property type="match status" value="1"/>
</dbReference>
<dbReference type="InterPro" id="IPR038896">
    <property type="entry name" value="RNF170"/>
</dbReference>
<evidence type="ECO:0000259" key="6">
    <source>
        <dbReference type="PROSITE" id="PS50089"/>
    </source>
</evidence>
<dbReference type="Gene3D" id="3.30.40.10">
    <property type="entry name" value="Zinc/RING finger domain, C3HC4 (zinc finger)"/>
    <property type="match status" value="1"/>
</dbReference>
<feature type="domain" description="RING-type" evidence="6">
    <location>
        <begin position="121"/>
        <end position="165"/>
    </location>
</feature>
<dbReference type="EMBL" id="JANVFS010000024">
    <property type="protein sequence ID" value="KAJ4474063.1"/>
    <property type="molecule type" value="Genomic_DNA"/>
</dbReference>
<dbReference type="GO" id="GO:0008270">
    <property type="term" value="F:zinc ion binding"/>
    <property type="evidence" value="ECO:0007669"/>
    <property type="project" value="UniProtKB-KW"/>
</dbReference>
<dbReference type="PROSITE" id="PS00518">
    <property type="entry name" value="ZF_RING_1"/>
    <property type="match status" value="1"/>
</dbReference>
<reference evidence="8" key="1">
    <citation type="submission" date="2022-08" db="EMBL/GenBank/DDBJ databases">
        <authorList>
            <consortium name="DOE Joint Genome Institute"/>
            <person name="Min B."/>
            <person name="Riley R."/>
            <person name="Sierra-Patev S."/>
            <person name="Naranjo-Ortiz M."/>
            <person name="Looney B."/>
            <person name="Konkel Z."/>
            <person name="Slot J.C."/>
            <person name="Sakamoto Y."/>
            <person name="Steenwyk J.L."/>
            <person name="Rokas A."/>
            <person name="Carro J."/>
            <person name="Camarero S."/>
            <person name="Ferreira P."/>
            <person name="Molpeceres G."/>
            <person name="Ruiz-Duenas F.J."/>
            <person name="Serrano A."/>
            <person name="Henrissat B."/>
            <person name="Drula E."/>
            <person name="Hughes K.W."/>
            <person name="Mata J.L."/>
            <person name="Ishikawa N.K."/>
            <person name="Vargas-Isla R."/>
            <person name="Ushijima S."/>
            <person name="Smith C.A."/>
            <person name="Ahrendt S."/>
            <person name="Andreopoulos W."/>
            <person name="He G."/>
            <person name="Labutti K."/>
            <person name="Lipzen A."/>
            <person name="Ng V."/>
            <person name="Sandor L."/>
            <person name="Barry K."/>
            <person name="Martinez A.T."/>
            <person name="Xiao Y."/>
            <person name="Gibbons J.G."/>
            <person name="Terashima K."/>
            <person name="Hibbett D.S."/>
            <person name="Grigoriev I.V."/>
        </authorList>
    </citation>
    <scope>NUCLEOTIDE SEQUENCE</scope>
    <source>
        <strain evidence="8">Sp2 HRB7682 ss15</strain>
    </source>
</reference>
<keyword evidence="5" id="KW-0175">Coiled coil</keyword>
<dbReference type="SMART" id="SM00184">
    <property type="entry name" value="RING"/>
    <property type="match status" value="1"/>
</dbReference>
<accession>A0A9W9B2L9</accession>
<name>A0A9W9B2L9_9AGAR</name>
<proteinExistence type="predicted"/>
<evidence type="ECO:0000313" key="8">
    <source>
        <dbReference type="EMBL" id="KAJ4496414.1"/>
    </source>
</evidence>
<sequence>MSLIDCLPRTINEARVFANAKMDTYGPHQRRMREAQRNKKLFESELDHDEPTLTLHEGSTQISAEASNLAGLLKEGSSKSRGVHHTRKSLLRELQVTKEQLKEATEKYEAHLLREERDLECKICHHIVNRPHFLPCGHFFCASCISAWAMTYLEHGTNPDCPFCHVVIGRFTPIKSHHLQARANSLRIILQRPIAPCSALVWPCHFSSSEVTSEVDDDVVDYDTPY</sequence>